<dbReference type="PANTHER" id="PTHR33392:SF6">
    <property type="entry name" value="POLYISOPRENYL-TEICHOIC ACID--PEPTIDOGLYCAN TEICHOIC ACID TRANSFERASE TAGU"/>
    <property type="match status" value="1"/>
</dbReference>
<dbReference type="PANTHER" id="PTHR33392">
    <property type="entry name" value="POLYISOPRENYL-TEICHOIC ACID--PEPTIDOGLYCAN TEICHOIC ACID TRANSFERASE TAGU"/>
    <property type="match status" value="1"/>
</dbReference>
<dbReference type="KEGG" id="cgk:CGERO_00520"/>
<evidence type="ECO:0000256" key="1">
    <source>
        <dbReference type="ARBA" id="ARBA00006068"/>
    </source>
</evidence>
<name>A0A3G6IXM6_9CORY</name>
<dbReference type="Proteomes" id="UP000271587">
    <property type="component" value="Chromosome"/>
</dbReference>
<dbReference type="OrthoDB" id="9782542at2"/>
<dbReference type="Gene3D" id="3.40.630.190">
    <property type="entry name" value="LCP protein"/>
    <property type="match status" value="1"/>
</dbReference>
<sequence length="327" mass="33987" precursor="true">MSKTLRRVLFSLLALFLVLGVASVAGFFWVTSGIGITKANPDADQRDEAVYLVMIRDTRAGGNAELLKSGDASASDVGRTDAMVLARVLPDESIDLVSIPRDTVVDIPACERSDGSKSEPAHTKINAAYAYGASAVVNESASEAGMQCASRTVSMMTGLTLGGSIVLDSKGVEGVVDKLGGVKLCATAEQAAAIPGMPEGCNVVDGQTAFDFSRARDGVDDGSDLARIERQQQLLQAVATELRGLSIPGDVPTLLSMSHDLGSHVTATKGVISLGNASMVLSTLKKGKIQTETVPVNLTADGNNVVVSESAKAWWRALAEGAPLPTK</sequence>
<dbReference type="EMBL" id="CP033897">
    <property type="protein sequence ID" value="AZA10442.1"/>
    <property type="molecule type" value="Genomic_DNA"/>
</dbReference>
<comment type="similarity">
    <text evidence="1">Belongs to the LytR/CpsA/Psr (LCP) family.</text>
</comment>
<dbReference type="InterPro" id="IPR004474">
    <property type="entry name" value="LytR_CpsA_psr"/>
</dbReference>
<feature type="domain" description="Cell envelope-related transcriptional attenuator" evidence="2">
    <location>
        <begin position="79"/>
        <end position="242"/>
    </location>
</feature>
<dbReference type="RefSeq" id="WP_123932771.1">
    <property type="nucleotide sequence ID" value="NZ_CP033897.1"/>
</dbReference>
<dbReference type="InterPro" id="IPR050922">
    <property type="entry name" value="LytR/CpsA/Psr_CW_biosynth"/>
</dbReference>
<reference evidence="3 4" key="1">
    <citation type="submission" date="2018-11" db="EMBL/GenBank/DDBJ databases">
        <authorList>
            <person name="Kleinhagauer T."/>
            <person name="Glaeser S.P."/>
            <person name="Spergser J."/>
            <person name="Ruckert C."/>
            <person name="Kaempfer P."/>
            <person name="Busse H.-J."/>
        </authorList>
    </citation>
    <scope>NUCLEOTIDE SEQUENCE [LARGE SCALE GENOMIC DNA]</scope>
    <source>
        <strain evidence="3 4">W8</strain>
    </source>
</reference>
<evidence type="ECO:0000313" key="3">
    <source>
        <dbReference type="EMBL" id="AZA10442.1"/>
    </source>
</evidence>
<proteinExistence type="inferred from homology"/>
<dbReference type="AlphaFoldDB" id="A0A3G6IXM6"/>
<protein>
    <submittedName>
        <fullName evidence="3">Transcriptional regulator YwtF</fullName>
    </submittedName>
</protein>
<dbReference type="Pfam" id="PF03816">
    <property type="entry name" value="LytR_cpsA_psr"/>
    <property type="match status" value="1"/>
</dbReference>
<gene>
    <name evidence="3" type="primary">ywtF1</name>
    <name evidence="3" type="ORF">CGERO_00520</name>
</gene>
<dbReference type="NCBIfam" id="TIGR00350">
    <property type="entry name" value="lytR_cpsA_psr"/>
    <property type="match status" value="1"/>
</dbReference>
<organism evidence="3 4">
    <name type="scientific">Corynebacterium gerontici</name>
    <dbReference type="NCBI Taxonomy" id="2079234"/>
    <lineage>
        <taxon>Bacteria</taxon>
        <taxon>Bacillati</taxon>
        <taxon>Actinomycetota</taxon>
        <taxon>Actinomycetes</taxon>
        <taxon>Mycobacteriales</taxon>
        <taxon>Corynebacteriaceae</taxon>
        <taxon>Corynebacterium</taxon>
    </lineage>
</organism>
<evidence type="ECO:0000313" key="4">
    <source>
        <dbReference type="Proteomes" id="UP000271587"/>
    </source>
</evidence>
<keyword evidence="4" id="KW-1185">Reference proteome</keyword>
<accession>A0A3G6IXM6</accession>
<evidence type="ECO:0000259" key="2">
    <source>
        <dbReference type="Pfam" id="PF03816"/>
    </source>
</evidence>